<evidence type="ECO:0000313" key="2">
    <source>
        <dbReference type="Proteomes" id="UP001289374"/>
    </source>
</evidence>
<sequence>MSKSAIVLSKNTPSLEEEGGWFLGMLMVDKHNKHLGLPLVAWRVSTTTVSLVYRLFKAQYFSRTTLVDALGKGSISYAWRSILSARPLLQFRCRWRIYRSWFFHMDS</sequence>
<protein>
    <submittedName>
        <fullName evidence="1">Uncharacterized protein</fullName>
    </submittedName>
</protein>
<gene>
    <name evidence="1" type="ORF">Sango_1252300</name>
</gene>
<evidence type="ECO:0000313" key="1">
    <source>
        <dbReference type="EMBL" id="KAK4397768.1"/>
    </source>
</evidence>
<accession>A0AAE1WRA4</accession>
<reference evidence="1" key="1">
    <citation type="submission" date="2020-06" db="EMBL/GenBank/DDBJ databases">
        <authorList>
            <person name="Li T."/>
            <person name="Hu X."/>
            <person name="Zhang T."/>
            <person name="Song X."/>
            <person name="Zhang H."/>
            <person name="Dai N."/>
            <person name="Sheng W."/>
            <person name="Hou X."/>
            <person name="Wei L."/>
        </authorList>
    </citation>
    <scope>NUCLEOTIDE SEQUENCE</scope>
    <source>
        <strain evidence="1">K16</strain>
        <tissue evidence="1">Leaf</tissue>
    </source>
</reference>
<keyword evidence="2" id="KW-1185">Reference proteome</keyword>
<name>A0AAE1WRA4_9LAMI</name>
<proteinExistence type="predicted"/>
<dbReference type="AlphaFoldDB" id="A0AAE1WRA4"/>
<organism evidence="1 2">
    <name type="scientific">Sesamum angolense</name>
    <dbReference type="NCBI Taxonomy" id="2727404"/>
    <lineage>
        <taxon>Eukaryota</taxon>
        <taxon>Viridiplantae</taxon>
        <taxon>Streptophyta</taxon>
        <taxon>Embryophyta</taxon>
        <taxon>Tracheophyta</taxon>
        <taxon>Spermatophyta</taxon>
        <taxon>Magnoliopsida</taxon>
        <taxon>eudicotyledons</taxon>
        <taxon>Gunneridae</taxon>
        <taxon>Pentapetalae</taxon>
        <taxon>asterids</taxon>
        <taxon>lamiids</taxon>
        <taxon>Lamiales</taxon>
        <taxon>Pedaliaceae</taxon>
        <taxon>Sesamum</taxon>
    </lineage>
</organism>
<reference evidence="1" key="2">
    <citation type="journal article" date="2024" name="Plant">
        <title>Genomic evolution and insights into agronomic trait innovations of Sesamum species.</title>
        <authorList>
            <person name="Miao H."/>
            <person name="Wang L."/>
            <person name="Qu L."/>
            <person name="Liu H."/>
            <person name="Sun Y."/>
            <person name="Le M."/>
            <person name="Wang Q."/>
            <person name="Wei S."/>
            <person name="Zheng Y."/>
            <person name="Lin W."/>
            <person name="Duan Y."/>
            <person name="Cao H."/>
            <person name="Xiong S."/>
            <person name="Wang X."/>
            <person name="Wei L."/>
            <person name="Li C."/>
            <person name="Ma Q."/>
            <person name="Ju M."/>
            <person name="Zhao R."/>
            <person name="Li G."/>
            <person name="Mu C."/>
            <person name="Tian Q."/>
            <person name="Mei H."/>
            <person name="Zhang T."/>
            <person name="Gao T."/>
            <person name="Zhang H."/>
        </authorList>
    </citation>
    <scope>NUCLEOTIDE SEQUENCE</scope>
    <source>
        <strain evidence="1">K16</strain>
    </source>
</reference>
<dbReference type="EMBL" id="JACGWL010000007">
    <property type="protein sequence ID" value="KAK4397768.1"/>
    <property type="molecule type" value="Genomic_DNA"/>
</dbReference>
<comment type="caution">
    <text evidence="1">The sequence shown here is derived from an EMBL/GenBank/DDBJ whole genome shotgun (WGS) entry which is preliminary data.</text>
</comment>
<dbReference type="Proteomes" id="UP001289374">
    <property type="component" value="Unassembled WGS sequence"/>
</dbReference>